<evidence type="ECO:0000313" key="3">
    <source>
        <dbReference type="Proteomes" id="UP001596012"/>
    </source>
</evidence>
<dbReference type="Proteomes" id="UP001596012">
    <property type="component" value="Unassembled WGS sequence"/>
</dbReference>
<reference evidence="3" key="1">
    <citation type="journal article" date="2019" name="Int. J. Syst. Evol. Microbiol.">
        <title>The Global Catalogue of Microorganisms (GCM) 10K type strain sequencing project: providing services to taxonomists for standard genome sequencing and annotation.</title>
        <authorList>
            <consortium name="The Broad Institute Genomics Platform"/>
            <consortium name="The Broad Institute Genome Sequencing Center for Infectious Disease"/>
            <person name="Wu L."/>
            <person name="Ma J."/>
        </authorList>
    </citation>
    <scope>NUCLEOTIDE SEQUENCE [LARGE SCALE GENOMIC DNA]</scope>
    <source>
        <strain evidence="3">DT43</strain>
    </source>
</reference>
<keyword evidence="3" id="KW-1185">Reference proteome</keyword>
<protein>
    <submittedName>
        <fullName evidence="2">Uncharacterized protein</fullName>
    </submittedName>
</protein>
<comment type="caution">
    <text evidence="2">The sequence shown here is derived from an EMBL/GenBank/DDBJ whole genome shotgun (WGS) entry which is preliminary data.</text>
</comment>
<organism evidence="2 3">
    <name type="scientific">Streptomyces xiangluensis</name>
    <dbReference type="NCBI Taxonomy" id="2665720"/>
    <lineage>
        <taxon>Bacteria</taxon>
        <taxon>Bacillati</taxon>
        <taxon>Actinomycetota</taxon>
        <taxon>Actinomycetes</taxon>
        <taxon>Kitasatosporales</taxon>
        <taxon>Streptomycetaceae</taxon>
        <taxon>Streptomyces</taxon>
    </lineage>
</organism>
<sequence length="126" mass="13781">MSTRAEPGRLRAPGPGRGTREAAKKNGAARKEKPKRRTGTVVRRDGREPLGLGTAIGLMMAERGMVAPAAGGTILAEVDTRIGQTRTPRPEPPRVARTRAHGARVAGPPWWIRLRGCRGWWSLCRW</sequence>
<name>A0ABV8YUJ2_9ACTN</name>
<evidence type="ECO:0000256" key="1">
    <source>
        <dbReference type="SAM" id="MobiDB-lite"/>
    </source>
</evidence>
<accession>A0ABV8YUJ2</accession>
<evidence type="ECO:0000313" key="2">
    <source>
        <dbReference type="EMBL" id="MFC4466831.1"/>
    </source>
</evidence>
<feature type="region of interest" description="Disordered" evidence="1">
    <location>
        <begin position="77"/>
        <end position="102"/>
    </location>
</feature>
<dbReference type="EMBL" id="JBHSFG010000030">
    <property type="protein sequence ID" value="MFC4466831.1"/>
    <property type="molecule type" value="Genomic_DNA"/>
</dbReference>
<dbReference type="RefSeq" id="WP_386343619.1">
    <property type="nucleotide sequence ID" value="NZ_JBHSFG010000030.1"/>
</dbReference>
<gene>
    <name evidence="2" type="ORF">ACFPH6_20245</name>
</gene>
<proteinExistence type="predicted"/>
<feature type="region of interest" description="Disordered" evidence="1">
    <location>
        <begin position="1"/>
        <end position="48"/>
    </location>
</feature>